<proteinExistence type="predicted"/>
<protein>
    <submittedName>
        <fullName evidence="1">CLUMA_CG018753, isoform A</fullName>
    </submittedName>
</protein>
<evidence type="ECO:0000313" key="1">
    <source>
        <dbReference type="EMBL" id="CRL05723.1"/>
    </source>
</evidence>
<evidence type="ECO:0000313" key="2">
    <source>
        <dbReference type="Proteomes" id="UP000183832"/>
    </source>
</evidence>
<keyword evidence="2" id="KW-1185">Reference proteome</keyword>
<name>A0A1J1IZN6_9DIPT</name>
<dbReference type="AlphaFoldDB" id="A0A1J1IZN6"/>
<dbReference type="EMBL" id="CVRI01000065">
    <property type="protein sequence ID" value="CRL05723.1"/>
    <property type="molecule type" value="Genomic_DNA"/>
</dbReference>
<dbReference type="Proteomes" id="UP000183832">
    <property type="component" value="Unassembled WGS sequence"/>
</dbReference>
<sequence>MDERKIEKSLHGDQMTFKAFQVPIILRKKLLVIFDKLLRVNETGSTTSLFFIRLSGLLPLRSLVEFLA</sequence>
<accession>A0A1J1IZN6</accession>
<organism evidence="1 2">
    <name type="scientific">Clunio marinus</name>
    <dbReference type="NCBI Taxonomy" id="568069"/>
    <lineage>
        <taxon>Eukaryota</taxon>
        <taxon>Metazoa</taxon>
        <taxon>Ecdysozoa</taxon>
        <taxon>Arthropoda</taxon>
        <taxon>Hexapoda</taxon>
        <taxon>Insecta</taxon>
        <taxon>Pterygota</taxon>
        <taxon>Neoptera</taxon>
        <taxon>Endopterygota</taxon>
        <taxon>Diptera</taxon>
        <taxon>Nematocera</taxon>
        <taxon>Chironomoidea</taxon>
        <taxon>Chironomidae</taxon>
        <taxon>Clunio</taxon>
    </lineage>
</organism>
<reference evidence="1 2" key="1">
    <citation type="submission" date="2015-04" db="EMBL/GenBank/DDBJ databases">
        <authorList>
            <person name="Syromyatnikov M.Y."/>
            <person name="Popov V.N."/>
        </authorList>
    </citation>
    <scope>NUCLEOTIDE SEQUENCE [LARGE SCALE GENOMIC DNA]</scope>
</reference>
<gene>
    <name evidence="1" type="ORF">CLUMA_CG018753</name>
</gene>